<gene>
    <name evidence="1" type="ORF">JYE49_09835</name>
</gene>
<sequence>MMTADWFLNILIALITLIIVVSFFRKEGQWVPERGKFALRFFTTLSNMLCAAACLLTALAINAGGIPEWIWMLKYIGTAAVTVTMLTVLFFLAPTFGKGALKVLLSGTDLFMHLITPLLALVSFCVFERRGMTFCQSLWGMLPVVLYGPVYLYKILFALPEKRWDDFYGFNKQGKWPVAFAGMVIGTFLICMGIMALQNL</sequence>
<keyword evidence="2" id="KW-1185">Reference proteome</keyword>
<organism evidence="1 2">
    <name type="scientific">Aristaeella hokkaidonensis</name>
    <dbReference type="NCBI Taxonomy" id="3046382"/>
    <lineage>
        <taxon>Bacteria</taxon>
        <taxon>Bacillati</taxon>
        <taxon>Bacillota</taxon>
        <taxon>Clostridia</taxon>
        <taxon>Eubacteriales</taxon>
        <taxon>Aristaeellaceae</taxon>
        <taxon>Aristaeella</taxon>
    </lineage>
</organism>
<proteinExistence type="predicted"/>
<name>A0AC61N5E8_9FIRM</name>
<dbReference type="EMBL" id="CP068393">
    <property type="protein sequence ID" value="QUC66168.1"/>
    <property type="molecule type" value="Genomic_DNA"/>
</dbReference>
<reference evidence="1" key="1">
    <citation type="submission" date="2021-01" db="EMBL/GenBank/DDBJ databases">
        <title>Complete genome sequence of Clostridiales bacterium R-7.</title>
        <authorList>
            <person name="Mahoney-Kurpe S.C."/>
            <person name="Palevich N."/>
            <person name="Koike S."/>
            <person name="Moon C.D."/>
            <person name="Attwood G.T."/>
        </authorList>
    </citation>
    <scope>NUCLEOTIDE SEQUENCE</scope>
    <source>
        <strain evidence="1">R-7</strain>
    </source>
</reference>
<evidence type="ECO:0000313" key="1">
    <source>
        <dbReference type="EMBL" id="QUC66168.1"/>
    </source>
</evidence>
<accession>A0AC61N5E8</accession>
<protein>
    <submittedName>
        <fullName evidence="1">Uncharacterized protein</fullName>
    </submittedName>
</protein>
<dbReference type="Proteomes" id="UP000682782">
    <property type="component" value="Chromosome"/>
</dbReference>
<evidence type="ECO:0000313" key="2">
    <source>
        <dbReference type="Proteomes" id="UP000682782"/>
    </source>
</evidence>